<dbReference type="PANTHER" id="PTHR11941:SF127">
    <property type="entry name" value="ENOYL-COA HYDRATASE ECHA18 (ENOYL HYDRASE) (UNSATURATED ACYL-COA HYDRATASE) (CROTONASE)-RELATED"/>
    <property type="match status" value="1"/>
</dbReference>
<evidence type="ECO:0000256" key="2">
    <source>
        <dbReference type="ARBA" id="ARBA00023239"/>
    </source>
</evidence>
<evidence type="ECO:0000256" key="1">
    <source>
        <dbReference type="ARBA" id="ARBA00005254"/>
    </source>
</evidence>
<dbReference type="InterPro" id="IPR001753">
    <property type="entry name" value="Enoyl-CoA_hydra/iso"/>
</dbReference>
<sequence>MIEKFVSSFDNFDDRLPNVLCSMENGVAVVAIANTSARNALSLKMWKDLETIFRDLSSDASVRIIVLRGAGTEAFAAGADISEFPELRFTASSAAVYNAQLSRTLRRVAEIEIPTIAMLQGFTVGGGCELAAACDLRIAADDLSIGIPVGRLGVILGLTESRLLVRHIGVNGLKRLLFSGELVGAEQALGMGLVDEVVPAAELTARVSTLAAAVRASSATVMTAAKVITDLAGTLDDAAADRVQELSLRAYDGADLREGVSAFLEKRRPVFAGGVAEGEPTR</sequence>
<protein>
    <submittedName>
        <fullName evidence="3">Enoyl-CoA hydratase/isomerase family protein</fullName>
    </submittedName>
</protein>
<dbReference type="RefSeq" id="WP_207348410.1">
    <property type="nucleotide sequence ID" value="NZ_CP076456.1"/>
</dbReference>
<keyword evidence="4" id="KW-1185">Reference proteome</keyword>
<dbReference type="InterPro" id="IPR029045">
    <property type="entry name" value="ClpP/crotonase-like_dom_sf"/>
</dbReference>
<dbReference type="Pfam" id="PF00378">
    <property type="entry name" value="ECH_1"/>
    <property type="match status" value="1"/>
</dbReference>
<proteinExistence type="inferred from homology"/>
<dbReference type="Gene3D" id="3.90.226.10">
    <property type="entry name" value="2-enoyl-CoA Hydratase, Chain A, domain 1"/>
    <property type="match status" value="1"/>
</dbReference>
<dbReference type="SUPFAM" id="SSF52096">
    <property type="entry name" value="ClpP/crotonase"/>
    <property type="match status" value="1"/>
</dbReference>
<dbReference type="EMBL" id="CP076456">
    <property type="protein sequence ID" value="QWQ36587.1"/>
    <property type="molecule type" value="Genomic_DNA"/>
</dbReference>
<dbReference type="Proteomes" id="UP000680588">
    <property type="component" value="Chromosome"/>
</dbReference>
<dbReference type="KEGG" id="asun:KG104_01840"/>
<dbReference type="GO" id="GO:0006635">
    <property type="term" value="P:fatty acid beta-oxidation"/>
    <property type="evidence" value="ECO:0007669"/>
    <property type="project" value="TreeGrafter"/>
</dbReference>
<dbReference type="CDD" id="cd06558">
    <property type="entry name" value="crotonase-like"/>
    <property type="match status" value="1"/>
</dbReference>
<dbReference type="GO" id="GO:0016829">
    <property type="term" value="F:lyase activity"/>
    <property type="evidence" value="ECO:0007669"/>
    <property type="project" value="UniProtKB-KW"/>
</dbReference>
<evidence type="ECO:0000313" key="3">
    <source>
        <dbReference type="EMBL" id="QWQ36587.1"/>
    </source>
</evidence>
<name>A0A975S687_9MICC</name>
<gene>
    <name evidence="3" type="ORF">KG104_01840</name>
</gene>
<dbReference type="InterPro" id="IPR014748">
    <property type="entry name" value="Enoyl-CoA_hydra_C"/>
</dbReference>
<organism evidence="3 4">
    <name type="scientific">Arthrobacter sunyaminii</name>
    <dbReference type="NCBI Taxonomy" id="2816859"/>
    <lineage>
        <taxon>Bacteria</taxon>
        <taxon>Bacillati</taxon>
        <taxon>Actinomycetota</taxon>
        <taxon>Actinomycetes</taxon>
        <taxon>Micrococcales</taxon>
        <taxon>Micrococcaceae</taxon>
        <taxon>Arthrobacter</taxon>
    </lineage>
</organism>
<dbReference type="PANTHER" id="PTHR11941">
    <property type="entry name" value="ENOYL-COA HYDRATASE-RELATED"/>
    <property type="match status" value="1"/>
</dbReference>
<dbReference type="AlphaFoldDB" id="A0A975S687"/>
<evidence type="ECO:0000313" key="4">
    <source>
        <dbReference type="Proteomes" id="UP000680588"/>
    </source>
</evidence>
<reference evidence="3" key="1">
    <citation type="submission" date="2021-06" db="EMBL/GenBank/DDBJ databases">
        <title>Novel species in genus Arthrobacter.</title>
        <authorList>
            <person name="Zhang G."/>
        </authorList>
    </citation>
    <scope>NUCLEOTIDE SEQUENCE</scope>
    <source>
        <strain evidence="3">Zg-ZUI122</strain>
    </source>
</reference>
<accession>A0A975S687</accession>
<comment type="similarity">
    <text evidence="1">Belongs to the enoyl-CoA hydratase/isomerase family.</text>
</comment>
<keyword evidence="2" id="KW-0456">Lyase</keyword>
<dbReference type="Gene3D" id="1.10.12.10">
    <property type="entry name" value="Lyase 2-enoyl-coa Hydratase, Chain A, domain 2"/>
    <property type="match status" value="1"/>
</dbReference>